<accession>A0A2T3IF02</accession>
<sequence length="249" mass="27145">MSLEQQIGALVKASENLTGAVNGKIGEIDKKVEVAESEFEKWRANFSETINGIEVYKQGGIRRFFFGGTFNNGGYTSTGGPDSNFPTCSSPQAPSFLNILEFVANSGFGSQGDIFKIEYISSHRGMGASDGYTDHFIFTGTSFSDSVAGQVEFKKISASNHIKIFISEPNNEEKEVDITKDMQGSTISVSFRTIGQGYDAGKARVTLKVDTRYHCGAGRAFGVDVTYTSNRGQPCKNRLSMTKPQWDLS</sequence>
<dbReference type="OrthoDB" id="5830125at2"/>
<reference evidence="1 2" key="1">
    <citation type="submission" date="2018-03" db="EMBL/GenBank/DDBJ databases">
        <title>Whole genome sequencing of Histamine producing bacteria.</title>
        <authorList>
            <person name="Butler K."/>
        </authorList>
    </citation>
    <scope>NUCLEOTIDE SEQUENCE [LARGE SCALE GENOMIC DNA]</scope>
    <source>
        <strain evidence="1 2">BS2</strain>
    </source>
</reference>
<dbReference type="EMBL" id="PYMK01000030">
    <property type="protein sequence ID" value="PSU24001.1"/>
    <property type="molecule type" value="Genomic_DNA"/>
</dbReference>
<dbReference type="AlphaFoldDB" id="A0A2T3IF02"/>
<evidence type="ECO:0000313" key="2">
    <source>
        <dbReference type="Proteomes" id="UP000240254"/>
    </source>
</evidence>
<dbReference type="Proteomes" id="UP000240254">
    <property type="component" value="Unassembled WGS sequence"/>
</dbReference>
<comment type="caution">
    <text evidence="1">The sequence shown here is derived from an EMBL/GenBank/DDBJ whole genome shotgun (WGS) entry which is preliminary data.</text>
</comment>
<protein>
    <submittedName>
        <fullName evidence="1">Uncharacterized protein</fullName>
    </submittedName>
</protein>
<organism evidence="1 2">
    <name type="scientific">Photobacterium aquimaris</name>
    <dbReference type="NCBI Taxonomy" id="512643"/>
    <lineage>
        <taxon>Bacteria</taxon>
        <taxon>Pseudomonadati</taxon>
        <taxon>Pseudomonadota</taxon>
        <taxon>Gammaproteobacteria</taxon>
        <taxon>Vibrionales</taxon>
        <taxon>Vibrionaceae</taxon>
        <taxon>Photobacterium</taxon>
    </lineage>
</organism>
<dbReference type="RefSeq" id="WP_065176877.1">
    <property type="nucleotide sequence ID" value="NZ_LZFA01000032.1"/>
</dbReference>
<name>A0A2T3IF02_9GAMM</name>
<evidence type="ECO:0000313" key="1">
    <source>
        <dbReference type="EMBL" id="PSU24001.1"/>
    </source>
</evidence>
<proteinExistence type="predicted"/>
<gene>
    <name evidence="1" type="ORF">CTM88_19505</name>
</gene>